<proteinExistence type="predicted"/>
<protein>
    <recommendedName>
        <fullName evidence="1">Integrase catalytic domain-containing protein</fullName>
    </recommendedName>
</protein>
<feature type="non-terminal residue" evidence="2">
    <location>
        <position position="1"/>
    </location>
</feature>
<dbReference type="InterPro" id="IPR036397">
    <property type="entry name" value="RNaseH_sf"/>
</dbReference>
<organism evidence="2 3">
    <name type="scientific">Clostridium tetani</name>
    <dbReference type="NCBI Taxonomy" id="1513"/>
    <lineage>
        <taxon>Bacteria</taxon>
        <taxon>Bacillati</taxon>
        <taxon>Bacillota</taxon>
        <taxon>Clostridia</taxon>
        <taxon>Eubacteriales</taxon>
        <taxon>Clostridiaceae</taxon>
        <taxon>Clostridium</taxon>
    </lineage>
</organism>
<evidence type="ECO:0000259" key="1">
    <source>
        <dbReference type="Pfam" id="PF13683"/>
    </source>
</evidence>
<dbReference type="RefSeq" id="WP_164969061.1">
    <property type="nucleotide sequence ID" value="NZ_QMAU01000012.1"/>
</dbReference>
<dbReference type="EMBL" id="QMAU01000012">
    <property type="protein sequence ID" value="RXI58677.1"/>
    <property type="molecule type" value="Genomic_DNA"/>
</dbReference>
<evidence type="ECO:0000313" key="2">
    <source>
        <dbReference type="EMBL" id="RXI58677.1"/>
    </source>
</evidence>
<dbReference type="Pfam" id="PF13683">
    <property type="entry name" value="rve_3"/>
    <property type="match status" value="1"/>
</dbReference>
<feature type="domain" description="Integrase catalytic" evidence="1">
    <location>
        <begin position="16"/>
        <end position="73"/>
    </location>
</feature>
<sequence>STSLFTSSNVIYIFPVRSPNYNAYIESFHRYLQDECLTGKIYMTLEDVKSDVEDYVYRYNHERIHSSIGYYSPHDYYIKNIS</sequence>
<gene>
    <name evidence="2" type="ORF">DP131_01970</name>
</gene>
<dbReference type="PANTHER" id="PTHR47515">
    <property type="entry name" value="LOW CALCIUM RESPONSE LOCUS PROTEIN T"/>
    <property type="match status" value="1"/>
</dbReference>
<dbReference type="PANTHER" id="PTHR47515:SF1">
    <property type="entry name" value="BLR2054 PROTEIN"/>
    <property type="match status" value="1"/>
</dbReference>
<dbReference type="Gene3D" id="3.30.420.10">
    <property type="entry name" value="Ribonuclease H-like superfamily/Ribonuclease H"/>
    <property type="match status" value="1"/>
</dbReference>
<comment type="caution">
    <text evidence="2">The sequence shown here is derived from an EMBL/GenBank/DDBJ whole genome shotgun (WGS) entry which is preliminary data.</text>
</comment>
<name>A0ABY0ETR6_CLOTA</name>
<dbReference type="InterPro" id="IPR012337">
    <property type="entry name" value="RNaseH-like_sf"/>
</dbReference>
<accession>A0ABY0ETR6</accession>
<evidence type="ECO:0000313" key="3">
    <source>
        <dbReference type="Proteomes" id="UP000290273"/>
    </source>
</evidence>
<reference evidence="2 3" key="1">
    <citation type="submission" date="2018-06" db="EMBL/GenBank/DDBJ databases">
        <title>Genome conservation of Clostridium tetani.</title>
        <authorList>
            <person name="Bruggemann H."/>
            <person name="Popoff M.R."/>
        </authorList>
    </citation>
    <scope>NUCLEOTIDE SEQUENCE [LARGE SCALE GENOMIC DNA]</scope>
    <source>
        <strain evidence="2 3">63.05</strain>
    </source>
</reference>
<dbReference type="SUPFAM" id="SSF53098">
    <property type="entry name" value="Ribonuclease H-like"/>
    <property type="match status" value="1"/>
</dbReference>
<dbReference type="Proteomes" id="UP000290273">
    <property type="component" value="Unassembled WGS sequence"/>
</dbReference>
<dbReference type="InterPro" id="IPR001584">
    <property type="entry name" value="Integrase_cat-core"/>
</dbReference>